<gene>
    <name evidence="1" type="ORF">BFN67_18950</name>
</gene>
<name>A0A1V8RPV9_9HYPH</name>
<organism evidence="1 2">
    <name type="scientific">Manganibacter manganicus</name>
    <dbReference type="NCBI Taxonomy" id="1873176"/>
    <lineage>
        <taxon>Bacteria</taxon>
        <taxon>Pseudomonadati</taxon>
        <taxon>Pseudomonadota</taxon>
        <taxon>Alphaproteobacteria</taxon>
        <taxon>Hyphomicrobiales</taxon>
        <taxon>Phyllobacteriaceae</taxon>
        <taxon>Manganibacter</taxon>
    </lineage>
</organism>
<accession>A0A1V8RPV9</accession>
<dbReference type="AlphaFoldDB" id="A0A1V8RPV9"/>
<protein>
    <submittedName>
        <fullName evidence="1">Uncharacterized protein</fullName>
    </submittedName>
</protein>
<dbReference type="RefSeq" id="WP_080919921.1">
    <property type="nucleotide sequence ID" value="NZ_MDET01000018.1"/>
</dbReference>
<evidence type="ECO:0000313" key="1">
    <source>
        <dbReference type="EMBL" id="OQM75241.1"/>
    </source>
</evidence>
<proteinExistence type="predicted"/>
<evidence type="ECO:0000313" key="2">
    <source>
        <dbReference type="Proteomes" id="UP000191905"/>
    </source>
</evidence>
<keyword evidence="2" id="KW-1185">Reference proteome</keyword>
<dbReference type="EMBL" id="MDET01000018">
    <property type="protein sequence ID" value="OQM75241.1"/>
    <property type="molecule type" value="Genomic_DNA"/>
</dbReference>
<reference evidence="1 2" key="1">
    <citation type="journal article" date="2016" name="Int. J. Syst. Evol. Microbiol.">
        <title>Pseudaminobacter manganicus sp. nov., isolated from sludge of a manganese mine.</title>
        <authorList>
            <person name="Li J."/>
            <person name="Huang J."/>
            <person name="Liao S."/>
            <person name="Wang G."/>
        </authorList>
    </citation>
    <scope>NUCLEOTIDE SEQUENCE [LARGE SCALE GENOMIC DNA]</scope>
    <source>
        <strain evidence="1 2">JH-7</strain>
    </source>
</reference>
<comment type="caution">
    <text evidence="1">The sequence shown here is derived from an EMBL/GenBank/DDBJ whole genome shotgun (WGS) entry which is preliminary data.</text>
</comment>
<sequence>MSFVQMTNLRERAARALCRKAGHAEDIIFDGKPAWAWFLSHADAVFEVIGLARPGDQDLQGGAGI</sequence>
<dbReference type="Proteomes" id="UP000191905">
    <property type="component" value="Unassembled WGS sequence"/>
</dbReference>
<dbReference type="OrthoDB" id="8421424at2"/>